<dbReference type="PROSITE" id="PS50928">
    <property type="entry name" value="ABC_TM1"/>
    <property type="match status" value="1"/>
</dbReference>
<dbReference type="PANTHER" id="PTHR43163:SF6">
    <property type="entry name" value="DIPEPTIDE TRANSPORT SYSTEM PERMEASE PROTEIN DPPB-RELATED"/>
    <property type="match status" value="1"/>
</dbReference>
<keyword evidence="10" id="KW-1185">Reference proteome</keyword>
<dbReference type="GO" id="GO:0071916">
    <property type="term" value="F:dipeptide transmembrane transporter activity"/>
    <property type="evidence" value="ECO:0007669"/>
    <property type="project" value="TreeGrafter"/>
</dbReference>
<dbReference type="RefSeq" id="WP_037209397.1">
    <property type="nucleotide sequence ID" value="NZ_JACIEQ010000003.1"/>
</dbReference>
<gene>
    <name evidence="9" type="ORF">GGR17_002374</name>
</gene>
<keyword evidence="4 7" id="KW-0812">Transmembrane</keyword>
<evidence type="ECO:0000256" key="2">
    <source>
        <dbReference type="ARBA" id="ARBA00022448"/>
    </source>
</evidence>
<keyword evidence="2 7" id="KW-0813">Transport</keyword>
<feature type="transmembrane region" description="Helical" evidence="7">
    <location>
        <begin position="285"/>
        <end position="307"/>
    </location>
</feature>
<dbReference type="EMBL" id="JACIEQ010000003">
    <property type="protein sequence ID" value="MBB4022555.1"/>
    <property type="molecule type" value="Genomic_DNA"/>
</dbReference>
<dbReference type="InterPro" id="IPR035906">
    <property type="entry name" value="MetI-like_sf"/>
</dbReference>
<feature type="transmembrane region" description="Helical" evidence="7">
    <location>
        <begin position="101"/>
        <end position="120"/>
    </location>
</feature>
<comment type="subcellular location">
    <subcellularLocation>
        <location evidence="1 7">Cell membrane</location>
        <topology evidence="1 7">Multi-pass membrane protein</topology>
    </subcellularLocation>
</comment>
<evidence type="ECO:0000256" key="7">
    <source>
        <dbReference type="RuleBase" id="RU363032"/>
    </source>
</evidence>
<protein>
    <submittedName>
        <fullName evidence="9">Peptide/nickel transport system permease protein</fullName>
    </submittedName>
</protein>
<evidence type="ECO:0000313" key="10">
    <source>
        <dbReference type="Proteomes" id="UP000585681"/>
    </source>
</evidence>
<dbReference type="AlphaFoldDB" id="A0A840CAX9"/>
<keyword evidence="3" id="KW-1003">Cell membrane</keyword>
<evidence type="ECO:0000259" key="8">
    <source>
        <dbReference type="PROSITE" id="PS50928"/>
    </source>
</evidence>
<dbReference type="SUPFAM" id="SSF161098">
    <property type="entry name" value="MetI-like"/>
    <property type="match status" value="1"/>
</dbReference>
<feature type="transmembrane region" description="Helical" evidence="7">
    <location>
        <begin position="235"/>
        <end position="257"/>
    </location>
</feature>
<keyword evidence="5 7" id="KW-1133">Transmembrane helix</keyword>
<keyword evidence="6 7" id="KW-0472">Membrane</keyword>
<evidence type="ECO:0000256" key="6">
    <source>
        <dbReference type="ARBA" id="ARBA00023136"/>
    </source>
</evidence>
<dbReference type="Pfam" id="PF19300">
    <property type="entry name" value="BPD_transp_1_N"/>
    <property type="match status" value="1"/>
</dbReference>
<comment type="caution">
    <text evidence="9">The sequence shown here is derived from an EMBL/GenBank/DDBJ whole genome shotgun (WGS) entry which is preliminary data.</text>
</comment>
<accession>A0A840CAX9</accession>
<organism evidence="9 10">
    <name type="scientific">Actibacterium naphthalenivorans</name>
    <dbReference type="NCBI Taxonomy" id="1614693"/>
    <lineage>
        <taxon>Bacteria</taxon>
        <taxon>Pseudomonadati</taxon>
        <taxon>Pseudomonadota</taxon>
        <taxon>Alphaproteobacteria</taxon>
        <taxon>Rhodobacterales</taxon>
        <taxon>Roseobacteraceae</taxon>
        <taxon>Actibacterium</taxon>
    </lineage>
</organism>
<feature type="domain" description="ABC transmembrane type-1" evidence="8">
    <location>
        <begin position="95"/>
        <end position="300"/>
    </location>
</feature>
<evidence type="ECO:0000256" key="3">
    <source>
        <dbReference type="ARBA" id="ARBA00022475"/>
    </source>
</evidence>
<evidence type="ECO:0000313" key="9">
    <source>
        <dbReference type="EMBL" id="MBB4022555.1"/>
    </source>
</evidence>
<proteinExistence type="inferred from homology"/>
<dbReference type="InterPro" id="IPR045621">
    <property type="entry name" value="BPD_transp_1_N"/>
</dbReference>
<feature type="transmembrane region" description="Helical" evidence="7">
    <location>
        <begin position="169"/>
        <end position="190"/>
    </location>
</feature>
<dbReference type="Proteomes" id="UP000585681">
    <property type="component" value="Unassembled WGS sequence"/>
</dbReference>
<dbReference type="Gene3D" id="1.10.3720.10">
    <property type="entry name" value="MetI-like"/>
    <property type="match status" value="1"/>
</dbReference>
<reference evidence="9" key="1">
    <citation type="submission" date="2020-08" db="EMBL/GenBank/DDBJ databases">
        <title>Genomic Encyclopedia of Type Strains, Phase IV (KMG-IV): sequencing the most valuable type-strain genomes for metagenomic binning, comparative biology and taxonomic classification.</title>
        <authorList>
            <person name="Goeker M."/>
        </authorList>
    </citation>
    <scope>NUCLEOTIDE SEQUENCE [LARGE SCALE GENOMIC DNA]</scope>
    <source>
        <strain evidence="9">DSM 105040</strain>
    </source>
</reference>
<sequence>MLRFAATRLVSLGLSLIAASLVIFAVIEVVPGDPAAFMLGLNAEPEAVAALRDELGLNGSRAARYLSWVGGMVTGDFGQSYTYRVPVSQLVLQRLWVSLPLALYALGLSTLIAFPIGLIAASRRGRPADYGIMAATQLGVAVPNFWFAMLLVLVFAVNLRWFSAGGFPGWEAGAFAALKALTLPAVSLALPQASILARVMRSALIETLGQDYIRTARAKGLSRRQAITRHALRNALIPVLTIIGLQFSFLLAGAIIIENVFFLPGLGRLIFQGITQRDLVVVESVVMLLVFAVILVTFLVDLAYAAADPRLRHRR</sequence>
<dbReference type="GO" id="GO:0005886">
    <property type="term" value="C:plasma membrane"/>
    <property type="evidence" value="ECO:0007669"/>
    <property type="project" value="UniProtKB-SubCell"/>
</dbReference>
<evidence type="ECO:0000256" key="5">
    <source>
        <dbReference type="ARBA" id="ARBA00022989"/>
    </source>
</evidence>
<comment type="similarity">
    <text evidence="7">Belongs to the binding-protein-dependent transport system permease family.</text>
</comment>
<dbReference type="CDD" id="cd06261">
    <property type="entry name" value="TM_PBP2"/>
    <property type="match status" value="1"/>
</dbReference>
<feature type="transmembrane region" description="Helical" evidence="7">
    <location>
        <begin position="132"/>
        <end position="157"/>
    </location>
</feature>
<dbReference type="InterPro" id="IPR000515">
    <property type="entry name" value="MetI-like"/>
</dbReference>
<dbReference type="PANTHER" id="PTHR43163">
    <property type="entry name" value="DIPEPTIDE TRANSPORT SYSTEM PERMEASE PROTEIN DPPB-RELATED"/>
    <property type="match status" value="1"/>
</dbReference>
<evidence type="ECO:0000256" key="1">
    <source>
        <dbReference type="ARBA" id="ARBA00004651"/>
    </source>
</evidence>
<name>A0A840CAX9_9RHOB</name>
<evidence type="ECO:0000256" key="4">
    <source>
        <dbReference type="ARBA" id="ARBA00022692"/>
    </source>
</evidence>
<dbReference type="Pfam" id="PF00528">
    <property type="entry name" value="BPD_transp_1"/>
    <property type="match status" value="1"/>
</dbReference>